<keyword evidence="3" id="KW-0813">Transport</keyword>
<dbReference type="SUPFAM" id="SSF52540">
    <property type="entry name" value="P-loop containing nucleoside triphosphate hydrolases"/>
    <property type="match status" value="1"/>
</dbReference>
<dbReference type="InterPro" id="IPR017871">
    <property type="entry name" value="ABC_transporter-like_CS"/>
</dbReference>
<keyword evidence="7" id="KW-0472">Membrane</keyword>
<dbReference type="PROSITE" id="PS50893">
    <property type="entry name" value="ABC_TRANSPORTER_2"/>
    <property type="match status" value="1"/>
</dbReference>
<comment type="caution">
    <text evidence="9">The sequence shown here is derived from an EMBL/GenBank/DDBJ whole genome shotgun (WGS) entry which is preliminary data.</text>
</comment>
<protein>
    <submittedName>
        <fullName evidence="9">ABC transporter ATP-binding protein</fullName>
    </submittedName>
</protein>
<evidence type="ECO:0000256" key="6">
    <source>
        <dbReference type="ARBA" id="ARBA00022840"/>
    </source>
</evidence>
<dbReference type="InterPro" id="IPR003439">
    <property type="entry name" value="ABC_transporter-like_ATP-bd"/>
</dbReference>
<dbReference type="Proteomes" id="UP000704176">
    <property type="component" value="Unassembled WGS sequence"/>
</dbReference>
<comment type="similarity">
    <text evidence="2">Belongs to the ABC transporter superfamily.</text>
</comment>
<dbReference type="CDD" id="cd03257">
    <property type="entry name" value="ABC_NikE_OppD_transporters"/>
    <property type="match status" value="1"/>
</dbReference>
<proteinExistence type="inferred from homology"/>
<sequence>MITRPADTLLSVDSLAVRFGGNEDAFLAVEDVSFDLRAGETLSLLGESGSGKSVTAQAIMALLPRNAAITSGRIVFAGEDLVSLPRSRTRDLCGTRMGMVFQDPLTALNPVFTVGDQIAELFRVRQGLDRRAAWLAAAEVVDAVGIPDARRRLDAYPHQFSGGMRQRLVIAMAIALKPRLLIADEPTTALDVTVQAQIMELIRDLQRETGMSLLLITHDLGVVADVTDRVAVMYAGRIVETGPVRDVYDNPAHPYTRGLMSSIPSLEESPGLLAAIPGMPPNPKERPSGCPFHPRCAFARPVCSVERPALRAMGDRRKAACHFAEEVVRLDPVS</sequence>
<dbReference type="PANTHER" id="PTHR43297">
    <property type="entry name" value="OLIGOPEPTIDE TRANSPORT ATP-BINDING PROTEIN APPD"/>
    <property type="match status" value="1"/>
</dbReference>
<keyword evidence="6 9" id="KW-0067">ATP-binding</keyword>
<reference evidence="9 10" key="1">
    <citation type="submission" date="2021-09" db="EMBL/GenBank/DDBJ databases">
        <title>The complete genome sequence of a new microorganism.</title>
        <authorList>
            <person name="Zi Z."/>
        </authorList>
    </citation>
    <scope>NUCLEOTIDE SEQUENCE [LARGE SCALE GENOMIC DNA]</scope>
    <source>
        <strain evidence="9 10">WGZ8</strain>
    </source>
</reference>
<evidence type="ECO:0000259" key="8">
    <source>
        <dbReference type="PROSITE" id="PS50893"/>
    </source>
</evidence>
<dbReference type="PANTHER" id="PTHR43297:SF2">
    <property type="entry name" value="DIPEPTIDE TRANSPORT ATP-BINDING PROTEIN DPPD"/>
    <property type="match status" value="1"/>
</dbReference>
<keyword evidence="4" id="KW-1003">Cell membrane</keyword>
<evidence type="ECO:0000256" key="1">
    <source>
        <dbReference type="ARBA" id="ARBA00004417"/>
    </source>
</evidence>
<dbReference type="InterPro" id="IPR027417">
    <property type="entry name" value="P-loop_NTPase"/>
</dbReference>
<evidence type="ECO:0000313" key="9">
    <source>
        <dbReference type="EMBL" id="MBZ6079156.1"/>
    </source>
</evidence>
<keyword evidence="5" id="KW-0547">Nucleotide-binding</keyword>
<evidence type="ECO:0000256" key="5">
    <source>
        <dbReference type="ARBA" id="ARBA00022741"/>
    </source>
</evidence>
<accession>A0ABS7VVH8</accession>
<keyword evidence="10" id="KW-1185">Reference proteome</keyword>
<dbReference type="Pfam" id="PF00005">
    <property type="entry name" value="ABC_tran"/>
    <property type="match status" value="1"/>
</dbReference>
<evidence type="ECO:0000313" key="10">
    <source>
        <dbReference type="Proteomes" id="UP000704176"/>
    </source>
</evidence>
<dbReference type="PROSITE" id="PS00211">
    <property type="entry name" value="ABC_TRANSPORTER_1"/>
    <property type="match status" value="1"/>
</dbReference>
<dbReference type="Gene3D" id="3.40.50.300">
    <property type="entry name" value="P-loop containing nucleotide triphosphate hydrolases"/>
    <property type="match status" value="1"/>
</dbReference>
<organism evidence="9 10">
    <name type="scientific">Microvirga puerhi</name>
    <dbReference type="NCBI Taxonomy" id="2876078"/>
    <lineage>
        <taxon>Bacteria</taxon>
        <taxon>Pseudomonadati</taxon>
        <taxon>Pseudomonadota</taxon>
        <taxon>Alphaproteobacteria</taxon>
        <taxon>Hyphomicrobiales</taxon>
        <taxon>Methylobacteriaceae</taxon>
        <taxon>Microvirga</taxon>
    </lineage>
</organism>
<dbReference type="InterPro" id="IPR003593">
    <property type="entry name" value="AAA+_ATPase"/>
</dbReference>
<dbReference type="InterPro" id="IPR050388">
    <property type="entry name" value="ABC_Ni/Peptide_Import"/>
</dbReference>
<gene>
    <name evidence="9" type="ORF">K9B37_23150</name>
</gene>
<dbReference type="GO" id="GO:0005524">
    <property type="term" value="F:ATP binding"/>
    <property type="evidence" value="ECO:0007669"/>
    <property type="project" value="UniProtKB-KW"/>
</dbReference>
<evidence type="ECO:0000256" key="7">
    <source>
        <dbReference type="ARBA" id="ARBA00023136"/>
    </source>
</evidence>
<evidence type="ECO:0000256" key="2">
    <source>
        <dbReference type="ARBA" id="ARBA00005417"/>
    </source>
</evidence>
<dbReference type="Pfam" id="PF08352">
    <property type="entry name" value="oligo_HPY"/>
    <property type="match status" value="1"/>
</dbReference>
<evidence type="ECO:0000256" key="4">
    <source>
        <dbReference type="ARBA" id="ARBA00022475"/>
    </source>
</evidence>
<comment type="subcellular location">
    <subcellularLocation>
        <location evidence="1">Cell inner membrane</location>
        <topology evidence="1">Peripheral membrane protein</topology>
    </subcellularLocation>
</comment>
<dbReference type="NCBIfam" id="TIGR01727">
    <property type="entry name" value="oligo_HPY"/>
    <property type="match status" value="1"/>
</dbReference>
<dbReference type="SMART" id="SM00382">
    <property type="entry name" value="AAA"/>
    <property type="match status" value="1"/>
</dbReference>
<feature type="domain" description="ABC transporter" evidence="8">
    <location>
        <begin position="10"/>
        <end position="260"/>
    </location>
</feature>
<evidence type="ECO:0000256" key="3">
    <source>
        <dbReference type="ARBA" id="ARBA00022448"/>
    </source>
</evidence>
<dbReference type="EMBL" id="JAIRBM010000028">
    <property type="protein sequence ID" value="MBZ6079156.1"/>
    <property type="molecule type" value="Genomic_DNA"/>
</dbReference>
<name>A0ABS7VVH8_9HYPH</name>
<dbReference type="InterPro" id="IPR013563">
    <property type="entry name" value="Oligopep_ABC_C"/>
</dbReference>